<accession>A0A6S4QC73</accession>
<evidence type="ECO:0000313" key="2">
    <source>
        <dbReference type="EMBL" id="BBK07988.1"/>
    </source>
</evidence>
<proteinExistence type="predicted"/>
<organism evidence="2">
    <name type="scientific">Streptomyces sp. TP-A0584</name>
    <dbReference type="NCBI Taxonomy" id="314563"/>
    <lineage>
        <taxon>Bacteria</taxon>
        <taxon>Bacillati</taxon>
        <taxon>Actinomycetota</taxon>
        <taxon>Actinomycetes</taxon>
        <taxon>Kitasatosporales</taxon>
        <taxon>Streptomycetaceae</taxon>
        <taxon>Streptomyces</taxon>
    </lineage>
</organism>
<protein>
    <submittedName>
        <fullName evidence="2">Uncharacterized protein</fullName>
    </submittedName>
</protein>
<dbReference type="EMBL" id="LC481990">
    <property type="protein sequence ID" value="BBK07988.1"/>
    <property type="molecule type" value="Genomic_DNA"/>
</dbReference>
<sequence>MTSDPPGRTPKPRPLAGAPDEDPFNDILGVLGEQLGEAAAAADPRGRRRLKKVELEFESDGRAVHDMAGNRGYSLASNWFTQFLAQLVIANSVTKSQLCVFLYVVGGQVRGTGLTQYTQQEITDGLNAVAREKGGKLITRSTVNRAIKALCEYHWLERAGNGRIRVNARLWFSGNSDAQREVLEQISAAHDHDMEAFPYGIGPEKPLQEEFDFGEQPYGRKKRIG</sequence>
<evidence type="ECO:0000256" key="1">
    <source>
        <dbReference type="SAM" id="MobiDB-lite"/>
    </source>
</evidence>
<dbReference type="AlphaFoldDB" id="A0A6S4QC73"/>
<reference evidence="2" key="1">
    <citation type="journal article" date="2020" name="Nat. Chem.">
        <title>Acyltransferase that catalyses the condensation of polyketide and peptide moieties of goadvionin hybrid lipopeptides.</title>
        <authorList>
            <person name="Kozakai R."/>
            <person name="Ono T."/>
            <person name="Hoshino S."/>
            <person name="Takahashi H."/>
            <person name="Katsuyama Y."/>
            <person name="Sugai Y."/>
            <person name="Ozaki T."/>
            <person name="Teramoto K."/>
            <person name="Teramoto K."/>
            <person name="Tanaka K."/>
            <person name="Abe I."/>
            <person name="Asamizu S."/>
            <person name="Onaka H."/>
        </authorList>
    </citation>
    <scope>NUCLEOTIDE SEQUENCE</scope>
    <source>
        <strain evidence="2">TP-A0584</strain>
    </source>
</reference>
<name>A0A6S4QC73_9ACTN</name>
<gene>
    <name evidence="2" type="primary">orfLZ</name>
</gene>
<feature type="region of interest" description="Disordered" evidence="1">
    <location>
        <begin position="1"/>
        <end position="25"/>
    </location>
</feature>